<evidence type="ECO:0000259" key="1">
    <source>
        <dbReference type="PROSITE" id="PS50989"/>
    </source>
</evidence>
<dbReference type="InterPro" id="IPR011763">
    <property type="entry name" value="COA_CT_C"/>
</dbReference>
<feature type="domain" description="CoA carboxyltransferase C-terminal" evidence="1">
    <location>
        <begin position="1"/>
        <end position="284"/>
    </location>
</feature>
<keyword evidence="2" id="KW-0456">Lyase</keyword>
<dbReference type="InterPro" id="IPR009648">
    <property type="entry name" value="Malonate_gamma"/>
</dbReference>
<dbReference type="Gene3D" id="3.90.226.10">
    <property type="entry name" value="2-enoyl-CoA Hydratase, Chain A, domain 1"/>
    <property type="match status" value="1"/>
</dbReference>
<accession>A0ABW5A6P2</accession>
<dbReference type="PROSITE" id="PS50989">
    <property type="entry name" value="COA_CT_CTER"/>
    <property type="match status" value="1"/>
</dbReference>
<dbReference type="SUPFAM" id="SSF52096">
    <property type="entry name" value="ClpP/crotonase"/>
    <property type="match status" value="1"/>
</dbReference>
<dbReference type="NCBIfam" id="TIGR03134">
    <property type="entry name" value="malonate_gamma"/>
    <property type="match status" value="1"/>
</dbReference>
<keyword evidence="3" id="KW-1185">Reference proteome</keyword>
<gene>
    <name evidence="2" type="primary">mdcE</name>
    <name evidence="2" type="ORF">ACFSM0_05390</name>
</gene>
<dbReference type="EMBL" id="JBHUIX010000005">
    <property type="protein sequence ID" value="MFD2173520.1"/>
    <property type="molecule type" value="Genomic_DNA"/>
</dbReference>
<dbReference type="EC" id="4.1.1.88" evidence="2"/>
<name>A0ABW5A6P2_9RHOB</name>
<reference evidence="3" key="1">
    <citation type="journal article" date="2019" name="Int. J. Syst. Evol. Microbiol.">
        <title>The Global Catalogue of Microorganisms (GCM) 10K type strain sequencing project: providing services to taxonomists for standard genome sequencing and annotation.</title>
        <authorList>
            <consortium name="The Broad Institute Genomics Platform"/>
            <consortium name="The Broad Institute Genome Sequencing Center for Infectious Disease"/>
            <person name="Wu L."/>
            <person name="Ma J."/>
        </authorList>
    </citation>
    <scope>NUCLEOTIDE SEQUENCE [LARGE SCALE GENOMIC DNA]</scope>
    <source>
        <strain evidence="3">CCUG 55131</strain>
    </source>
</reference>
<evidence type="ECO:0000313" key="3">
    <source>
        <dbReference type="Proteomes" id="UP001597413"/>
    </source>
</evidence>
<sequence length="297" mass="31593">MEMQESMMGRGREAIDMIVDAGSFQENTVGAKSFDDPDFGPGAVVGTATLDGMPCTMIVSDADAFNEKFPVVYAGIIGMEEGYKMAQAVYASIEADAEKPLAEKRPLVLVVDTPGNGPGKVEEIFGMNKSTAAYQLALAEARLKGHAIIAMVIGRAISGAFLCHGLQADSIISLDANYGTMIHVMPLTSVSRIIKKPLEKLEEISKHSAVFAAGPRFFYSLGGVGSLVDNVDGMRPAIIARIKEVQAAKAEGKQDTLGPWGRGALGAERGGRVERPKILALMDREFAAVAEQYAPAR</sequence>
<organism evidence="2 3">
    <name type="scientific">Rhodobacter lacus</name>
    <dbReference type="NCBI Taxonomy" id="1641972"/>
    <lineage>
        <taxon>Bacteria</taxon>
        <taxon>Pseudomonadati</taxon>
        <taxon>Pseudomonadota</taxon>
        <taxon>Alphaproteobacteria</taxon>
        <taxon>Rhodobacterales</taxon>
        <taxon>Rhodobacter group</taxon>
        <taxon>Rhodobacter</taxon>
    </lineage>
</organism>
<dbReference type="Proteomes" id="UP001597413">
    <property type="component" value="Unassembled WGS sequence"/>
</dbReference>
<evidence type="ECO:0000313" key="2">
    <source>
        <dbReference type="EMBL" id="MFD2173520.1"/>
    </source>
</evidence>
<dbReference type="GO" id="GO:0016829">
    <property type="term" value="F:lyase activity"/>
    <property type="evidence" value="ECO:0007669"/>
    <property type="project" value="UniProtKB-KW"/>
</dbReference>
<proteinExistence type="predicted"/>
<comment type="caution">
    <text evidence="2">The sequence shown here is derived from an EMBL/GenBank/DDBJ whole genome shotgun (WGS) entry which is preliminary data.</text>
</comment>
<dbReference type="InterPro" id="IPR029045">
    <property type="entry name" value="ClpP/crotonase-like_dom_sf"/>
</dbReference>
<dbReference type="RefSeq" id="WP_377388093.1">
    <property type="nucleotide sequence ID" value="NZ_JBHUIX010000005.1"/>
</dbReference>
<protein>
    <submittedName>
        <fullName evidence="2">Biotin-independent malonate decarboxylase subunit gamma</fullName>
        <ecNumber evidence="2">4.1.1.88</ecNumber>
    </submittedName>
</protein>
<dbReference type="Pfam" id="PF06833">
    <property type="entry name" value="MdcE"/>
    <property type="match status" value="1"/>
</dbReference>